<protein>
    <submittedName>
        <fullName evidence="1">Uncharacterized protein</fullName>
    </submittedName>
</protein>
<keyword evidence="2" id="KW-1185">Reference proteome</keyword>
<evidence type="ECO:0000313" key="1">
    <source>
        <dbReference type="EMBL" id="MFC7279836.1"/>
    </source>
</evidence>
<gene>
    <name evidence="1" type="ORF">ACFQS1_38260</name>
</gene>
<accession>A0ABW2I4P4</accession>
<sequence>MALIFFEAKNSGHDDRTASALLVFASYVQGLVDKQVLGMEALERLGELLDGPGTGAETAEFRRAGDPAHLCYLEKLQSIIGQPGFPRDEARGELRPIAARLRAEQVEREQSEDKTRWLGMADCQVCNARVPAMGVQVGRRGSPSGCCATCHVLACEHHGHRDGNVPEFICVQCDPNFAAACAAVLAQLAGGQGLTADLQETAAGYPRYTDVRPGDLAPRWLAPSVADFLARRPGYSRSTEFVTAFERSSVRLPPGSEVDPGPLYASWQQMPPDAAGLLHLAAFICVRFHLVEGHRVDPNLERFARTLSRGD</sequence>
<dbReference type="EMBL" id="JBHTBJ010000062">
    <property type="protein sequence ID" value="MFC7279836.1"/>
    <property type="molecule type" value="Genomic_DNA"/>
</dbReference>
<dbReference type="RefSeq" id="WP_378977545.1">
    <property type="nucleotide sequence ID" value="NZ_JBHTBJ010000062.1"/>
</dbReference>
<evidence type="ECO:0000313" key="2">
    <source>
        <dbReference type="Proteomes" id="UP001596548"/>
    </source>
</evidence>
<organism evidence="1 2">
    <name type="scientific">Paractinoplanes rhizophilus</name>
    <dbReference type="NCBI Taxonomy" id="1416877"/>
    <lineage>
        <taxon>Bacteria</taxon>
        <taxon>Bacillati</taxon>
        <taxon>Actinomycetota</taxon>
        <taxon>Actinomycetes</taxon>
        <taxon>Micromonosporales</taxon>
        <taxon>Micromonosporaceae</taxon>
        <taxon>Paractinoplanes</taxon>
    </lineage>
</organism>
<comment type="caution">
    <text evidence="1">The sequence shown here is derived from an EMBL/GenBank/DDBJ whole genome shotgun (WGS) entry which is preliminary data.</text>
</comment>
<proteinExistence type="predicted"/>
<reference evidence="2" key="1">
    <citation type="journal article" date="2019" name="Int. J. Syst. Evol. Microbiol.">
        <title>The Global Catalogue of Microorganisms (GCM) 10K type strain sequencing project: providing services to taxonomists for standard genome sequencing and annotation.</title>
        <authorList>
            <consortium name="The Broad Institute Genomics Platform"/>
            <consortium name="The Broad Institute Genome Sequencing Center for Infectious Disease"/>
            <person name="Wu L."/>
            <person name="Ma J."/>
        </authorList>
    </citation>
    <scope>NUCLEOTIDE SEQUENCE [LARGE SCALE GENOMIC DNA]</scope>
    <source>
        <strain evidence="2">XZYJT-10</strain>
    </source>
</reference>
<dbReference type="Proteomes" id="UP001596548">
    <property type="component" value="Unassembled WGS sequence"/>
</dbReference>
<name>A0ABW2I4P4_9ACTN</name>